<feature type="transmembrane region" description="Helical" evidence="1">
    <location>
        <begin position="58"/>
        <end position="75"/>
    </location>
</feature>
<accession>A0AAU7VKL6</accession>
<organism evidence="2">
    <name type="scientific">Proteinivorax tanatarense</name>
    <dbReference type="NCBI Taxonomy" id="1260629"/>
    <lineage>
        <taxon>Bacteria</taxon>
        <taxon>Bacillati</taxon>
        <taxon>Bacillota</taxon>
        <taxon>Clostridia</taxon>
        <taxon>Eubacteriales</taxon>
        <taxon>Proteinivoracaceae</taxon>
        <taxon>Proteinivorax</taxon>
    </lineage>
</organism>
<proteinExistence type="predicted"/>
<reference evidence="2" key="2">
    <citation type="submission" date="2024-06" db="EMBL/GenBank/DDBJ databases">
        <authorList>
            <person name="Petrova K.O."/>
            <person name="Toshchakov S.V."/>
            <person name="Boltjanskaja Y.V."/>
            <person name="Kevbrin V."/>
        </authorList>
    </citation>
    <scope>NUCLEOTIDE SEQUENCE</scope>
    <source>
        <strain evidence="2">Z-910T</strain>
    </source>
</reference>
<feature type="transmembrane region" description="Helical" evidence="1">
    <location>
        <begin position="125"/>
        <end position="147"/>
    </location>
</feature>
<keyword evidence="1" id="KW-1133">Transmembrane helix</keyword>
<dbReference type="RefSeq" id="WP_350343135.1">
    <property type="nucleotide sequence ID" value="NZ_CP158367.1"/>
</dbReference>
<name>A0AAU7VKL6_9FIRM</name>
<keyword evidence="1" id="KW-0472">Membrane</keyword>
<feature type="transmembrane region" description="Helical" evidence="1">
    <location>
        <begin position="159"/>
        <end position="181"/>
    </location>
</feature>
<sequence>MKNKDFKELLQQYRVPQGKRKDILRTIQLGQKDMKKIVPTKTPINVLVKEQLGYISPYLWLTQITFIIMLTLSTINVTEPNVDLQRMLFTLTPMLAFFAGPELIKGAIYGMGELEEVCKNNMAKLIAARLFIIGSVNLLVLSLMVTYLSVQYSIPFTQLIIYGLVPFNIITGIHLLIFHLLKIRSSVIYLSISLCLIVLMKLITELSFFLVVTEAMWIILFVLSSAFMLGELFYCLKLLKKKEVQLQWN</sequence>
<feature type="transmembrane region" description="Helical" evidence="1">
    <location>
        <begin position="215"/>
        <end position="236"/>
    </location>
</feature>
<evidence type="ECO:0000256" key="1">
    <source>
        <dbReference type="SAM" id="Phobius"/>
    </source>
</evidence>
<feature type="transmembrane region" description="Helical" evidence="1">
    <location>
        <begin position="188"/>
        <end position="209"/>
    </location>
</feature>
<protein>
    <submittedName>
        <fullName evidence="2">Uncharacterized protein</fullName>
    </submittedName>
</protein>
<reference evidence="2" key="1">
    <citation type="journal article" date="2013" name="Extremophiles">
        <title>Proteinivorax tanatarense gen. nov., sp. nov., an anaerobic, haloalkaliphilic, proteolytic bacterium isolated from a decaying algal bloom, and proposal of Proteinivoraceae fam. nov.</title>
        <authorList>
            <person name="Kevbrin V."/>
            <person name="Boltyanskaya Y."/>
            <person name="Zhilina T."/>
            <person name="Kolganova T."/>
            <person name="Lavrentjeva E."/>
            <person name="Kuznetsov B."/>
        </authorList>
    </citation>
    <scope>NUCLEOTIDE SEQUENCE</scope>
    <source>
        <strain evidence="2">Z-910T</strain>
    </source>
</reference>
<feature type="transmembrane region" description="Helical" evidence="1">
    <location>
        <begin position="87"/>
        <end position="104"/>
    </location>
</feature>
<dbReference type="AlphaFoldDB" id="A0AAU7VKL6"/>
<dbReference type="EMBL" id="CP158367">
    <property type="protein sequence ID" value="XBX74381.1"/>
    <property type="molecule type" value="Genomic_DNA"/>
</dbReference>
<evidence type="ECO:0000313" key="2">
    <source>
        <dbReference type="EMBL" id="XBX74381.1"/>
    </source>
</evidence>
<keyword evidence="1" id="KW-0812">Transmembrane</keyword>
<gene>
    <name evidence="2" type="ORF">PRVXT_002415</name>
</gene>